<sequence length="135" mass="15158">MTSFHSEGVRNAEVPPTVAALSEFSATRLFEQVKPTTGKLTAPHQPRCSSQGWGKLEKYAPLADTLRSNGYEVCTDALIVGALGAWDPCNERVLWTCGVGGRYARLMRRLMVSDTIRWSRDIYTEHITGHRQYQE</sequence>
<comment type="caution">
    <text evidence="1">The sequence shown here is derived from an EMBL/GenBank/DDBJ whole genome shotgun (WGS) entry which is preliminary data.</text>
</comment>
<organism evidence="1 2">
    <name type="scientific">Mauremys mutica</name>
    <name type="common">yellowpond turtle</name>
    <dbReference type="NCBI Taxonomy" id="74926"/>
    <lineage>
        <taxon>Eukaryota</taxon>
        <taxon>Metazoa</taxon>
        <taxon>Chordata</taxon>
        <taxon>Craniata</taxon>
        <taxon>Vertebrata</taxon>
        <taxon>Euteleostomi</taxon>
        <taxon>Archelosauria</taxon>
        <taxon>Testudinata</taxon>
        <taxon>Testudines</taxon>
        <taxon>Cryptodira</taxon>
        <taxon>Durocryptodira</taxon>
        <taxon>Testudinoidea</taxon>
        <taxon>Geoemydidae</taxon>
        <taxon>Geoemydinae</taxon>
        <taxon>Mauremys</taxon>
    </lineage>
</organism>
<dbReference type="AlphaFoldDB" id="A0A9D4AYZ4"/>
<dbReference type="Proteomes" id="UP000827986">
    <property type="component" value="Unassembled WGS sequence"/>
</dbReference>
<protein>
    <submittedName>
        <fullName evidence="1">Uncharacterized protein</fullName>
    </submittedName>
</protein>
<keyword evidence="2" id="KW-1185">Reference proteome</keyword>
<proteinExistence type="predicted"/>
<name>A0A9D4AYZ4_9SAUR</name>
<dbReference type="EMBL" id="JAHDVG010000478">
    <property type="protein sequence ID" value="KAH1175004.1"/>
    <property type="molecule type" value="Genomic_DNA"/>
</dbReference>
<reference evidence="1" key="1">
    <citation type="submission" date="2021-09" db="EMBL/GenBank/DDBJ databases">
        <title>The genome of Mauremys mutica provides insights into the evolution of semi-aquatic lifestyle.</title>
        <authorList>
            <person name="Gong S."/>
            <person name="Gao Y."/>
        </authorList>
    </citation>
    <scope>NUCLEOTIDE SEQUENCE</scope>
    <source>
        <strain evidence="1">MM-2020</strain>
        <tissue evidence="1">Muscle</tissue>
    </source>
</reference>
<accession>A0A9D4AYZ4</accession>
<gene>
    <name evidence="1" type="ORF">KIL84_021418</name>
</gene>
<evidence type="ECO:0000313" key="2">
    <source>
        <dbReference type="Proteomes" id="UP000827986"/>
    </source>
</evidence>
<evidence type="ECO:0000313" key="1">
    <source>
        <dbReference type="EMBL" id="KAH1175004.1"/>
    </source>
</evidence>